<evidence type="ECO:0000256" key="2">
    <source>
        <dbReference type="ARBA" id="ARBA00004117"/>
    </source>
</evidence>
<evidence type="ECO:0000256" key="1">
    <source>
        <dbReference type="ARBA" id="ARBA00003820"/>
    </source>
</evidence>
<gene>
    <name evidence="17" type="primary">fliF</name>
    <name evidence="17" type="ORF">M3P05_09280</name>
</gene>
<dbReference type="InterPro" id="IPR006182">
    <property type="entry name" value="FliF_N_dom"/>
</dbReference>
<keyword evidence="10 12" id="KW-0975">Bacterial flagellum</keyword>
<dbReference type="NCBIfam" id="TIGR00206">
    <property type="entry name" value="fliF"/>
    <property type="match status" value="1"/>
</dbReference>
<evidence type="ECO:0000256" key="3">
    <source>
        <dbReference type="ARBA" id="ARBA00004651"/>
    </source>
</evidence>
<evidence type="ECO:0000259" key="16">
    <source>
        <dbReference type="Pfam" id="PF08345"/>
    </source>
</evidence>
<keyword evidence="18" id="KW-1185">Reference proteome</keyword>
<keyword evidence="17" id="KW-0969">Cilium</keyword>
<dbReference type="Pfam" id="PF01514">
    <property type="entry name" value="YscJ_FliF"/>
    <property type="match status" value="1"/>
</dbReference>
<feature type="region of interest" description="Disordered" evidence="13">
    <location>
        <begin position="287"/>
        <end position="319"/>
    </location>
</feature>
<keyword evidence="8 14" id="KW-1133">Transmembrane helix</keyword>
<dbReference type="Proteomes" id="UP001203338">
    <property type="component" value="Unassembled WGS sequence"/>
</dbReference>
<dbReference type="InterPro" id="IPR000067">
    <property type="entry name" value="FlgMring_FliF"/>
</dbReference>
<evidence type="ECO:0000256" key="4">
    <source>
        <dbReference type="ARBA" id="ARBA00007971"/>
    </source>
</evidence>
<feature type="domain" description="Flagellar M-ring C-terminal" evidence="16">
    <location>
        <begin position="263"/>
        <end position="414"/>
    </location>
</feature>
<evidence type="ECO:0000256" key="7">
    <source>
        <dbReference type="ARBA" id="ARBA00022692"/>
    </source>
</evidence>
<name>A0ABT0PFG1_9GAMM</name>
<keyword evidence="9 14" id="KW-0472">Membrane</keyword>
<dbReference type="InterPro" id="IPR045851">
    <property type="entry name" value="AMP-bd_C_sf"/>
</dbReference>
<keyword evidence="17" id="KW-0966">Cell projection</keyword>
<evidence type="ECO:0000256" key="11">
    <source>
        <dbReference type="ARBA" id="ARBA00025936"/>
    </source>
</evidence>
<feature type="compositionally biased region" description="Polar residues" evidence="13">
    <location>
        <begin position="293"/>
        <end position="309"/>
    </location>
</feature>
<dbReference type="Pfam" id="PF08345">
    <property type="entry name" value="YscJ_FliF_C"/>
    <property type="match status" value="1"/>
</dbReference>
<dbReference type="PIRSF" id="PIRSF004862">
    <property type="entry name" value="FliF"/>
    <property type="match status" value="1"/>
</dbReference>
<dbReference type="EMBL" id="JAMFLX010000010">
    <property type="protein sequence ID" value="MCL6270124.1"/>
    <property type="molecule type" value="Genomic_DNA"/>
</dbReference>
<keyword evidence="7 14" id="KW-0812">Transmembrane</keyword>
<dbReference type="PANTHER" id="PTHR30046">
    <property type="entry name" value="FLAGELLAR M-RING PROTEIN"/>
    <property type="match status" value="1"/>
</dbReference>
<comment type="caution">
    <text evidence="17">The sequence shown here is derived from an EMBL/GenBank/DDBJ whole genome shotgun (WGS) entry which is preliminary data.</text>
</comment>
<evidence type="ECO:0000256" key="12">
    <source>
        <dbReference type="PIRNR" id="PIRNR004862"/>
    </source>
</evidence>
<evidence type="ECO:0000256" key="5">
    <source>
        <dbReference type="ARBA" id="ARBA00017949"/>
    </source>
</evidence>
<keyword evidence="17" id="KW-0282">Flagellum</keyword>
<evidence type="ECO:0000256" key="9">
    <source>
        <dbReference type="ARBA" id="ARBA00023136"/>
    </source>
</evidence>
<evidence type="ECO:0000256" key="13">
    <source>
        <dbReference type="SAM" id="MobiDB-lite"/>
    </source>
</evidence>
<feature type="transmembrane region" description="Helical" evidence="14">
    <location>
        <begin position="437"/>
        <end position="456"/>
    </location>
</feature>
<comment type="similarity">
    <text evidence="4 12">Belongs to the FliF family.</text>
</comment>
<dbReference type="RefSeq" id="WP_249699280.1">
    <property type="nucleotide sequence ID" value="NZ_JAMFLX010000010.1"/>
</dbReference>
<dbReference type="Gene3D" id="3.30.300.30">
    <property type="match status" value="1"/>
</dbReference>
<feature type="transmembrane region" description="Helical" evidence="14">
    <location>
        <begin position="37"/>
        <end position="56"/>
    </location>
</feature>
<evidence type="ECO:0000313" key="17">
    <source>
        <dbReference type="EMBL" id="MCL6270124.1"/>
    </source>
</evidence>
<evidence type="ECO:0000256" key="14">
    <source>
        <dbReference type="SAM" id="Phobius"/>
    </source>
</evidence>
<comment type="function">
    <text evidence="1 12">The M ring may be actively involved in energy transduction.</text>
</comment>
<evidence type="ECO:0000259" key="15">
    <source>
        <dbReference type="Pfam" id="PF01514"/>
    </source>
</evidence>
<evidence type="ECO:0000256" key="10">
    <source>
        <dbReference type="ARBA" id="ARBA00023143"/>
    </source>
</evidence>
<dbReference type="PANTHER" id="PTHR30046:SF0">
    <property type="entry name" value="FLAGELLAR M-RING PROTEIN"/>
    <property type="match status" value="1"/>
</dbReference>
<evidence type="ECO:0000256" key="8">
    <source>
        <dbReference type="ARBA" id="ARBA00022989"/>
    </source>
</evidence>
<accession>A0ABT0PFG1</accession>
<dbReference type="InterPro" id="IPR043427">
    <property type="entry name" value="YscJ/FliF"/>
</dbReference>
<evidence type="ECO:0000313" key="18">
    <source>
        <dbReference type="Proteomes" id="UP001203338"/>
    </source>
</evidence>
<reference evidence="17 18" key="1">
    <citation type="submission" date="2022-05" db="EMBL/GenBank/DDBJ databases">
        <authorList>
            <person name="Park J.-S."/>
        </authorList>
    </citation>
    <scope>NUCLEOTIDE SEQUENCE [LARGE SCALE GENOMIC DNA]</scope>
    <source>
        <strain evidence="17 18">2012CJ34-2</strain>
    </source>
</reference>
<evidence type="ECO:0000256" key="6">
    <source>
        <dbReference type="ARBA" id="ARBA00022475"/>
    </source>
</evidence>
<dbReference type="InterPro" id="IPR013556">
    <property type="entry name" value="Flag_M-ring_C"/>
</dbReference>
<sequence>MPSLSASAAMPVARERIDELRTNFRNQLLPRLKQRRGLVLTITAAIIAVVATLFFWSGQENLRPLFGSQERYNTANIIDTLTAGNIPYTLHPSSGQILVDESLLPKARMTLAANGVTPDIPSGMELLSPNGELGRSQFVEQARYKQGLEGEVARTIISMSAVRNARIHLAIPERTSFMRETPEITASVFLDIYPGARLREKQIQAIVNLVSGSVPGLEPDNVSVMDQNGNSLSASTADSIPEWQEQHTRKREAALAHRITALLEPVVGPGNLRVQVTADIDYNSSEVVKESYDPQSQVVRSESLSTDEQTAAPAKGVPGVESNRVADAAENNKLGRSSSKTLRNYDVDKTISRNTKTAGSLDKLSIGIVVNSLAAEGDNGWTPEALETMTNLVSNAVGIENTRGDTISLYSLPFSSKFEEEDPNPWYMIFEGENSQYVISGLAAVVLLFLGLLLRIQSYRRKIAKERKEAEARQKALTSEESKDAAEAGLVIAVHPHDKTIERARQLTINNPEQVAMVLQQWIDKQ</sequence>
<proteinExistence type="inferred from homology"/>
<dbReference type="PRINTS" id="PR01009">
    <property type="entry name" value="FLGMRINGFLIF"/>
</dbReference>
<comment type="subcellular location">
    <subcellularLocation>
        <location evidence="2 12">Bacterial flagellum basal body</location>
    </subcellularLocation>
    <subcellularLocation>
        <location evidence="3">Cell membrane</location>
        <topology evidence="3">Multi-pass membrane protein</topology>
    </subcellularLocation>
</comment>
<organism evidence="17 18">
    <name type="scientific">Parendozoicomonas callyspongiae</name>
    <dbReference type="NCBI Taxonomy" id="2942213"/>
    <lineage>
        <taxon>Bacteria</taxon>
        <taxon>Pseudomonadati</taxon>
        <taxon>Pseudomonadota</taxon>
        <taxon>Gammaproteobacteria</taxon>
        <taxon>Oceanospirillales</taxon>
        <taxon>Endozoicomonadaceae</taxon>
        <taxon>Parendozoicomonas</taxon>
    </lineage>
</organism>
<protein>
    <recommendedName>
        <fullName evidence="5 12">Flagellar M-ring protein</fullName>
    </recommendedName>
</protein>
<keyword evidence="6" id="KW-1003">Cell membrane</keyword>
<feature type="domain" description="Flagellar M-ring N-terminal" evidence="15">
    <location>
        <begin position="59"/>
        <end position="233"/>
    </location>
</feature>
<comment type="subunit">
    <text evidence="11">The basal body constitutes a major portion of the flagellar organelle and consists of four rings (L,P,S, and M) mounted on a central rod. The M ring is integral to the inner membrane of the cell and may be connected to the flagellar rod via the S ring. The S (supramembrane ring) lies just distal to the M ring. The L and P rings lie in the outer membrane and the periplasmic space, respectively.</text>
</comment>